<evidence type="ECO:0000259" key="1">
    <source>
        <dbReference type="Pfam" id="PF07735"/>
    </source>
</evidence>
<name>A0A6A5HVI7_CAERE</name>
<dbReference type="InterPro" id="IPR012885">
    <property type="entry name" value="F-box_Sdz-33"/>
</dbReference>
<dbReference type="EMBL" id="WUAV01000001">
    <property type="protein sequence ID" value="KAF1771181.1"/>
    <property type="molecule type" value="Genomic_DNA"/>
</dbReference>
<reference evidence="2 3" key="1">
    <citation type="submission" date="2019-12" db="EMBL/GenBank/DDBJ databases">
        <title>Chromosome-level assembly of the Caenorhabditis remanei genome.</title>
        <authorList>
            <person name="Teterina A.A."/>
            <person name="Willis J.H."/>
            <person name="Phillips P.C."/>
        </authorList>
    </citation>
    <scope>NUCLEOTIDE SEQUENCE [LARGE SCALE GENOMIC DNA]</scope>
    <source>
        <strain evidence="2 3">PX506</strain>
        <tissue evidence="2">Whole organism</tissue>
    </source>
</reference>
<dbReference type="Pfam" id="PF07735">
    <property type="entry name" value="FBA_2"/>
    <property type="match status" value="1"/>
</dbReference>
<feature type="domain" description="Sdz-33 F-box" evidence="1">
    <location>
        <begin position="40"/>
        <end position="94"/>
    </location>
</feature>
<comment type="caution">
    <text evidence="2">The sequence shown here is derived from an EMBL/GenBank/DDBJ whole genome shotgun (WGS) entry which is preliminary data.</text>
</comment>
<organism evidence="2 3">
    <name type="scientific">Caenorhabditis remanei</name>
    <name type="common">Caenorhabditis vulgaris</name>
    <dbReference type="NCBI Taxonomy" id="31234"/>
    <lineage>
        <taxon>Eukaryota</taxon>
        <taxon>Metazoa</taxon>
        <taxon>Ecdysozoa</taxon>
        <taxon>Nematoda</taxon>
        <taxon>Chromadorea</taxon>
        <taxon>Rhabditida</taxon>
        <taxon>Rhabditina</taxon>
        <taxon>Rhabditomorpha</taxon>
        <taxon>Rhabditoidea</taxon>
        <taxon>Rhabditidae</taxon>
        <taxon>Peloderinae</taxon>
        <taxon>Caenorhabditis</taxon>
    </lineage>
</organism>
<protein>
    <recommendedName>
        <fullName evidence="1">Sdz-33 F-box domain-containing protein</fullName>
    </recommendedName>
</protein>
<sequence>MEENFLWNRISRNLGLVEYLRITSICDLGFRPFFHSWPPKINITTSDWFTLEYLLACTSTTITLVQSHLENKDFDVILRNWMIGGLPNLKYLEIISMSFTDNGKHILGMNLRELAGKVIQTNDGSKKATIRIISRSIKISVTPFE</sequence>
<proteinExistence type="predicted"/>
<gene>
    <name evidence="2" type="ORF">GCK72_003007</name>
</gene>
<evidence type="ECO:0000313" key="3">
    <source>
        <dbReference type="Proteomes" id="UP000483820"/>
    </source>
</evidence>
<dbReference type="Proteomes" id="UP000483820">
    <property type="component" value="Chromosome I"/>
</dbReference>
<accession>A0A6A5HVI7</accession>
<dbReference type="AlphaFoldDB" id="A0A6A5HVI7"/>
<dbReference type="GeneID" id="78773471"/>
<dbReference type="KEGG" id="crq:GCK72_003007"/>
<evidence type="ECO:0000313" key="2">
    <source>
        <dbReference type="EMBL" id="KAF1771181.1"/>
    </source>
</evidence>
<dbReference type="CTD" id="78773471"/>
<dbReference type="RefSeq" id="XP_053592394.1">
    <property type="nucleotide sequence ID" value="XM_053723749.1"/>
</dbReference>